<protein>
    <submittedName>
        <fullName evidence="2">Uncharacterized protein</fullName>
    </submittedName>
</protein>
<accession>A0A2S8SAU0</accession>
<proteinExistence type="predicted"/>
<feature type="compositionally biased region" description="Basic and acidic residues" evidence="1">
    <location>
        <begin position="15"/>
        <end position="26"/>
    </location>
</feature>
<comment type="caution">
    <text evidence="2">The sequence shown here is derived from an EMBL/GenBank/DDBJ whole genome shotgun (WGS) entry which is preliminary data.</text>
</comment>
<dbReference type="AlphaFoldDB" id="A0A2S8SAU0"/>
<organism evidence="2 3">
    <name type="scientific">Albidovulum denitrificans</name>
    <dbReference type="NCBI Taxonomy" id="404881"/>
    <lineage>
        <taxon>Bacteria</taxon>
        <taxon>Pseudomonadati</taxon>
        <taxon>Pseudomonadota</taxon>
        <taxon>Alphaproteobacteria</taxon>
        <taxon>Rhodobacterales</taxon>
        <taxon>Paracoccaceae</taxon>
        <taxon>Albidovulum</taxon>
    </lineage>
</organism>
<dbReference type="EMBL" id="PVEP01000002">
    <property type="protein sequence ID" value="PQV57912.1"/>
    <property type="molecule type" value="Genomic_DNA"/>
</dbReference>
<reference evidence="2 3" key="1">
    <citation type="submission" date="2018-02" db="EMBL/GenBank/DDBJ databases">
        <title>Genomic Encyclopedia of Archaeal and Bacterial Type Strains, Phase II (KMG-II): from individual species to whole genera.</title>
        <authorList>
            <person name="Goeker M."/>
        </authorList>
    </citation>
    <scope>NUCLEOTIDE SEQUENCE [LARGE SCALE GENOMIC DNA]</scope>
    <source>
        <strain evidence="2 3">DSM 18921</strain>
    </source>
</reference>
<name>A0A2S8SAU0_9RHOB</name>
<sequence length="67" mass="7643">MQLLAEPTLGPDAEAVTHQKHADQQIRIDRRAAREAVEIRQMLPNAAEIFQPVNRTQQVVPRDVVFQ</sequence>
<dbReference type="Proteomes" id="UP000238338">
    <property type="component" value="Unassembled WGS sequence"/>
</dbReference>
<evidence type="ECO:0000256" key="1">
    <source>
        <dbReference type="SAM" id="MobiDB-lite"/>
    </source>
</evidence>
<gene>
    <name evidence="2" type="ORF">LX70_01724</name>
</gene>
<evidence type="ECO:0000313" key="3">
    <source>
        <dbReference type="Proteomes" id="UP000238338"/>
    </source>
</evidence>
<keyword evidence="3" id="KW-1185">Reference proteome</keyword>
<evidence type="ECO:0000313" key="2">
    <source>
        <dbReference type="EMBL" id="PQV57912.1"/>
    </source>
</evidence>
<feature type="region of interest" description="Disordered" evidence="1">
    <location>
        <begin position="1"/>
        <end position="26"/>
    </location>
</feature>